<accession>A0AC60QHH5</accession>
<protein>
    <submittedName>
        <fullName evidence="1">Uncharacterized protein</fullName>
    </submittedName>
</protein>
<keyword evidence="2" id="KW-1185">Reference proteome</keyword>
<name>A0AC60QHH5_IXOPE</name>
<evidence type="ECO:0000313" key="1">
    <source>
        <dbReference type="EMBL" id="KAG0433694.1"/>
    </source>
</evidence>
<proteinExistence type="predicted"/>
<gene>
    <name evidence="1" type="ORF">HPB47_019680</name>
</gene>
<dbReference type="Proteomes" id="UP000805193">
    <property type="component" value="Unassembled WGS sequence"/>
</dbReference>
<organism evidence="1 2">
    <name type="scientific">Ixodes persulcatus</name>
    <name type="common">Taiga tick</name>
    <dbReference type="NCBI Taxonomy" id="34615"/>
    <lineage>
        <taxon>Eukaryota</taxon>
        <taxon>Metazoa</taxon>
        <taxon>Ecdysozoa</taxon>
        <taxon>Arthropoda</taxon>
        <taxon>Chelicerata</taxon>
        <taxon>Arachnida</taxon>
        <taxon>Acari</taxon>
        <taxon>Parasitiformes</taxon>
        <taxon>Ixodida</taxon>
        <taxon>Ixodoidea</taxon>
        <taxon>Ixodidae</taxon>
        <taxon>Ixodinae</taxon>
        <taxon>Ixodes</taxon>
    </lineage>
</organism>
<sequence>KPFEVARRFLFKVPRGKRALSSPEDVSAVPPDADLPRGHIPAPASLSSRFPEERGNRAAFPISHRDPNVSIVCQHPVQRSRERAPGCQGSQLPLCRVARSASPGSRTPTHAASVGHRQGLVKGSAQIRHKELSGKDKGLSFHETPSNMAEATLKGFSSFLDWKLLTFQRSLPRAFTCDLCGLVSQTSMVAACMHAFCLDFNQLLLVEPSPKCPLDAREMNPDESKQFVLGDVERDKLLVRCMNAPHGCDFCGPLFDLENHFVKNCNFHMVSCKACGGPVLRNEVLEHLNACGLQDKGSACIGTQSSISEEKLKFDHDNGVEINALAAIAVMCT</sequence>
<comment type="caution">
    <text evidence="1">The sequence shown here is derived from an EMBL/GenBank/DDBJ whole genome shotgun (WGS) entry which is preliminary data.</text>
</comment>
<feature type="non-terminal residue" evidence="1">
    <location>
        <position position="1"/>
    </location>
</feature>
<evidence type="ECO:0000313" key="2">
    <source>
        <dbReference type="Proteomes" id="UP000805193"/>
    </source>
</evidence>
<dbReference type="EMBL" id="JABSTQ010009037">
    <property type="protein sequence ID" value="KAG0433694.1"/>
    <property type="molecule type" value="Genomic_DNA"/>
</dbReference>
<feature type="non-terminal residue" evidence="1">
    <location>
        <position position="333"/>
    </location>
</feature>
<reference evidence="1 2" key="1">
    <citation type="journal article" date="2020" name="Cell">
        <title>Large-Scale Comparative Analyses of Tick Genomes Elucidate Their Genetic Diversity and Vector Capacities.</title>
        <authorList>
            <consortium name="Tick Genome and Microbiome Consortium (TIGMIC)"/>
            <person name="Jia N."/>
            <person name="Wang J."/>
            <person name="Shi W."/>
            <person name="Du L."/>
            <person name="Sun Y."/>
            <person name="Zhan W."/>
            <person name="Jiang J.F."/>
            <person name="Wang Q."/>
            <person name="Zhang B."/>
            <person name="Ji P."/>
            <person name="Bell-Sakyi L."/>
            <person name="Cui X.M."/>
            <person name="Yuan T.T."/>
            <person name="Jiang B.G."/>
            <person name="Yang W.F."/>
            <person name="Lam T.T."/>
            <person name="Chang Q.C."/>
            <person name="Ding S.J."/>
            <person name="Wang X.J."/>
            <person name="Zhu J.G."/>
            <person name="Ruan X.D."/>
            <person name="Zhao L."/>
            <person name="Wei J.T."/>
            <person name="Ye R.Z."/>
            <person name="Que T.C."/>
            <person name="Du C.H."/>
            <person name="Zhou Y.H."/>
            <person name="Cheng J.X."/>
            <person name="Dai P.F."/>
            <person name="Guo W.B."/>
            <person name="Han X.H."/>
            <person name="Huang E.J."/>
            <person name="Li L.F."/>
            <person name="Wei W."/>
            <person name="Gao Y.C."/>
            <person name="Liu J.Z."/>
            <person name="Shao H.Z."/>
            <person name="Wang X."/>
            <person name="Wang C.C."/>
            <person name="Yang T.C."/>
            <person name="Huo Q.B."/>
            <person name="Li W."/>
            <person name="Chen H.Y."/>
            <person name="Chen S.E."/>
            <person name="Zhou L.G."/>
            <person name="Ni X.B."/>
            <person name="Tian J.H."/>
            <person name="Sheng Y."/>
            <person name="Liu T."/>
            <person name="Pan Y.S."/>
            <person name="Xia L.Y."/>
            <person name="Li J."/>
            <person name="Zhao F."/>
            <person name="Cao W.C."/>
        </authorList>
    </citation>
    <scope>NUCLEOTIDE SEQUENCE [LARGE SCALE GENOMIC DNA]</scope>
    <source>
        <strain evidence="1">Iper-2018</strain>
    </source>
</reference>